<gene>
    <name evidence="1" type="ORF">QFC21_004544</name>
</gene>
<comment type="caution">
    <text evidence="1">The sequence shown here is derived from an EMBL/GenBank/DDBJ whole genome shotgun (WGS) entry which is preliminary data.</text>
</comment>
<organism evidence="1 2">
    <name type="scientific">Naganishia friedmannii</name>
    <dbReference type="NCBI Taxonomy" id="89922"/>
    <lineage>
        <taxon>Eukaryota</taxon>
        <taxon>Fungi</taxon>
        <taxon>Dikarya</taxon>
        <taxon>Basidiomycota</taxon>
        <taxon>Agaricomycotina</taxon>
        <taxon>Tremellomycetes</taxon>
        <taxon>Filobasidiales</taxon>
        <taxon>Filobasidiaceae</taxon>
        <taxon>Naganishia</taxon>
    </lineage>
</organism>
<protein>
    <submittedName>
        <fullName evidence="1">Uncharacterized protein</fullName>
    </submittedName>
</protein>
<evidence type="ECO:0000313" key="1">
    <source>
        <dbReference type="EMBL" id="KAJ9098215.1"/>
    </source>
</evidence>
<dbReference type="EMBL" id="JASBWT010000015">
    <property type="protein sequence ID" value="KAJ9098215.1"/>
    <property type="molecule type" value="Genomic_DNA"/>
</dbReference>
<accession>A0ACC2VFN5</accession>
<dbReference type="Proteomes" id="UP001227268">
    <property type="component" value="Unassembled WGS sequence"/>
</dbReference>
<proteinExistence type="predicted"/>
<reference evidence="1" key="1">
    <citation type="submission" date="2023-04" db="EMBL/GenBank/DDBJ databases">
        <title>Draft Genome sequencing of Naganishia species isolated from polar environments using Oxford Nanopore Technology.</title>
        <authorList>
            <person name="Leo P."/>
            <person name="Venkateswaran K."/>
        </authorList>
    </citation>
    <scope>NUCLEOTIDE SEQUENCE</scope>
    <source>
        <strain evidence="1">MNA-CCFEE 5423</strain>
    </source>
</reference>
<keyword evidence="2" id="KW-1185">Reference proteome</keyword>
<name>A0ACC2VFN5_9TREE</name>
<evidence type="ECO:0000313" key="2">
    <source>
        <dbReference type="Proteomes" id="UP001227268"/>
    </source>
</evidence>
<sequence length="386" mass="43610">MPDQRIRHYSPGQANPRRKEEEENAPTTLNTAESSEPFTTSPTEQGAATGSSLVRPTISPSFVPFLSPSALDSPHPHAPPTASSTIREAIADYLEAEKAGHVQAPGREVTSTWRILYFRAKQLFKFYWAGLKLLKTNVQDMRALQKGRKLERWDLTRRELRFVERTQGDLIRLIPFVVLLATLEELLPLMVLYSPWMLPTATILPSQLLRIKAAEEERRRGALLELGKHIKGISQATSPKGVQDLDSLELNQLCRALDLGNFAPDFWLRRRLSSRLEWLRGDDALLRRNSDSSALTIEEKRLLLGQRGYLALYASPEQLYSDLTEWLYRTIPESASSLTPNASENDNKAVLEQDTTHARMLTTVLENAVRTVESHVQGSSEKEDDE</sequence>